<evidence type="ECO:0000256" key="1">
    <source>
        <dbReference type="ARBA" id="ARBA00023015"/>
    </source>
</evidence>
<keyword evidence="1" id="KW-0805">Transcription regulation</keyword>
<reference evidence="5 6" key="1">
    <citation type="submission" date="2013-08" db="EMBL/GenBank/DDBJ databases">
        <title>draft genome of Halomonas huanghegensis, strain BJGMM-B45T.</title>
        <authorList>
            <person name="Miao C."/>
            <person name="Wan Y."/>
            <person name="Jin W."/>
        </authorList>
    </citation>
    <scope>NUCLEOTIDE SEQUENCE [LARGE SCALE GENOMIC DNA]</scope>
    <source>
        <strain evidence="5 6">BJGMM-B45</strain>
    </source>
</reference>
<dbReference type="InterPro" id="IPR018060">
    <property type="entry name" value="HTH_AraC"/>
</dbReference>
<dbReference type="Gene3D" id="1.10.10.60">
    <property type="entry name" value="Homeodomain-like"/>
    <property type="match status" value="2"/>
</dbReference>
<evidence type="ECO:0000313" key="5">
    <source>
        <dbReference type="EMBL" id="ERL52567.1"/>
    </source>
</evidence>
<evidence type="ECO:0000256" key="2">
    <source>
        <dbReference type="ARBA" id="ARBA00023125"/>
    </source>
</evidence>
<feature type="domain" description="HTH araC/xylS-type" evidence="4">
    <location>
        <begin position="171"/>
        <end position="253"/>
    </location>
</feature>
<dbReference type="OrthoDB" id="5949386at2"/>
<dbReference type="CDD" id="cd06124">
    <property type="entry name" value="cupin_NimR-like_N"/>
    <property type="match status" value="1"/>
</dbReference>
<dbReference type="InterPro" id="IPR003313">
    <property type="entry name" value="AraC-bd"/>
</dbReference>
<accession>W1NAH9</accession>
<dbReference type="GO" id="GO:0043565">
    <property type="term" value="F:sequence-specific DNA binding"/>
    <property type="evidence" value="ECO:0007669"/>
    <property type="project" value="InterPro"/>
</dbReference>
<keyword evidence="3" id="KW-0804">Transcription</keyword>
<proteinExistence type="predicted"/>
<dbReference type="PROSITE" id="PS01124">
    <property type="entry name" value="HTH_ARAC_FAMILY_2"/>
    <property type="match status" value="1"/>
</dbReference>
<keyword evidence="6" id="KW-1185">Reference proteome</keyword>
<dbReference type="Pfam" id="PF12833">
    <property type="entry name" value="HTH_18"/>
    <property type="match status" value="1"/>
</dbReference>
<dbReference type="PANTHER" id="PTHR11019:SF159">
    <property type="entry name" value="TRANSCRIPTIONAL REGULATOR-RELATED"/>
    <property type="match status" value="1"/>
</dbReference>
<evidence type="ECO:0000313" key="6">
    <source>
        <dbReference type="Proteomes" id="UP000019113"/>
    </source>
</evidence>
<dbReference type="SUPFAM" id="SSF51182">
    <property type="entry name" value="RmlC-like cupins"/>
    <property type="match status" value="1"/>
</dbReference>
<dbReference type="Pfam" id="PF02311">
    <property type="entry name" value="AraC_binding"/>
    <property type="match status" value="1"/>
</dbReference>
<dbReference type="InterPro" id="IPR011051">
    <property type="entry name" value="RmlC_Cupin_sf"/>
</dbReference>
<keyword evidence="2" id="KW-0238">DNA-binding</keyword>
<dbReference type="RefSeq" id="WP_021817809.1">
    <property type="nucleotide sequence ID" value="NZ_AVBC01000018.1"/>
</dbReference>
<dbReference type="GO" id="GO:0003700">
    <property type="term" value="F:DNA-binding transcription factor activity"/>
    <property type="evidence" value="ECO:0007669"/>
    <property type="project" value="InterPro"/>
</dbReference>
<dbReference type="eggNOG" id="COG2207">
    <property type="taxonomic scope" value="Bacteria"/>
</dbReference>
<sequence length="258" mass="28982">MPWLKSDDSFNPDSLGQPVIGIAADLGRHDSGLHQHEMGQLLFTQSGCIRIMLADYLCMLPPTRVAWIPPRTLHRAQMTEAVDYRSVYLKVAPHWKLPTQVEIMDVTPLLRAALERIATAEIGMNWDSGVGANLLAVCLDEISAARREPMLLPLPMDRRLARLQTDRLPPSLGVLATQVGASEKTISRIFRRETGLGYQQWRQQWRLLKAVELLARQQSIASVAFDLEFASDSAFISFFKRMTGHTPRAYILSSTSKT</sequence>
<dbReference type="PANTHER" id="PTHR11019">
    <property type="entry name" value="HTH-TYPE TRANSCRIPTIONAL REGULATOR NIMR"/>
    <property type="match status" value="1"/>
</dbReference>
<dbReference type="InterPro" id="IPR009057">
    <property type="entry name" value="Homeodomain-like_sf"/>
</dbReference>
<dbReference type="SUPFAM" id="SSF46689">
    <property type="entry name" value="Homeodomain-like"/>
    <property type="match status" value="1"/>
</dbReference>
<dbReference type="EMBL" id="AVBC01000018">
    <property type="protein sequence ID" value="ERL52567.1"/>
    <property type="molecule type" value="Genomic_DNA"/>
</dbReference>
<dbReference type="SMART" id="SM00342">
    <property type="entry name" value="HTH_ARAC"/>
    <property type="match status" value="1"/>
</dbReference>
<dbReference type="PATRIC" id="fig|1178482.3.peg.850"/>
<protein>
    <recommendedName>
        <fullName evidence="4">HTH araC/xylS-type domain-containing protein</fullName>
    </recommendedName>
</protein>
<evidence type="ECO:0000256" key="3">
    <source>
        <dbReference type="ARBA" id="ARBA00023163"/>
    </source>
</evidence>
<dbReference type="KEGG" id="hhu:AR456_18550"/>
<gene>
    <name evidence="5" type="ORF">BJB45_08420</name>
</gene>
<evidence type="ECO:0000259" key="4">
    <source>
        <dbReference type="PROSITE" id="PS01124"/>
    </source>
</evidence>
<organism evidence="5 6">
    <name type="scientific">Halomonas huangheensis</name>
    <dbReference type="NCBI Taxonomy" id="1178482"/>
    <lineage>
        <taxon>Bacteria</taxon>
        <taxon>Pseudomonadati</taxon>
        <taxon>Pseudomonadota</taxon>
        <taxon>Gammaproteobacteria</taxon>
        <taxon>Oceanospirillales</taxon>
        <taxon>Halomonadaceae</taxon>
        <taxon>Halomonas</taxon>
    </lineage>
</organism>
<comment type="caution">
    <text evidence="5">The sequence shown here is derived from an EMBL/GenBank/DDBJ whole genome shotgun (WGS) entry which is preliminary data.</text>
</comment>
<dbReference type="Proteomes" id="UP000019113">
    <property type="component" value="Unassembled WGS sequence"/>
</dbReference>
<dbReference type="AlphaFoldDB" id="W1NAH9"/>
<name>W1NAH9_9GAMM</name>